<evidence type="ECO:0000313" key="2">
    <source>
        <dbReference type="EMBL" id="GAL58728.1"/>
    </source>
</evidence>
<dbReference type="AlphaFoldDB" id="A0A090V3M6"/>
<dbReference type="OrthoDB" id="9917006at2"/>
<protein>
    <submittedName>
        <fullName evidence="2">Uncharacterized protein</fullName>
    </submittedName>
</protein>
<keyword evidence="1" id="KW-0732">Signal</keyword>
<gene>
    <name evidence="2" type="ORF">EV102420_12_02350</name>
</gene>
<name>A0A090V3M6_PSEVU</name>
<dbReference type="RefSeq" id="WP_042391902.1">
    <property type="nucleotide sequence ID" value="NZ_BBMZ01000012.1"/>
</dbReference>
<organism evidence="2 3">
    <name type="scientific">Pseudescherichia vulneris NBRC 102420</name>
    <dbReference type="NCBI Taxonomy" id="1115515"/>
    <lineage>
        <taxon>Bacteria</taxon>
        <taxon>Pseudomonadati</taxon>
        <taxon>Pseudomonadota</taxon>
        <taxon>Gammaproteobacteria</taxon>
        <taxon>Enterobacterales</taxon>
        <taxon>Enterobacteriaceae</taxon>
        <taxon>Pseudescherichia</taxon>
    </lineage>
</organism>
<proteinExistence type="predicted"/>
<feature type="chain" id="PRO_5001866391" evidence="1">
    <location>
        <begin position="29"/>
        <end position="157"/>
    </location>
</feature>
<sequence>MKYQYVSELFYRLIFTIPIISLSLSASAAIVQTDMVFYDLATASQRSYTLHMLPAADGAKVTLARKDTGYSLSTLVASCFNSQPLANQQGYLSLKGQEIHHADPALLPIINFTRDNRLRVSMAPLANAQSVLLDRDSLTVLVVDPTMMTLGSAGCQR</sequence>
<accession>A0A090V3M6</accession>
<comment type="caution">
    <text evidence="2">The sequence shown here is derived from an EMBL/GenBank/DDBJ whole genome shotgun (WGS) entry which is preliminary data.</text>
</comment>
<feature type="signal peptide" evidence="1">
    <location>
        <begin position="1"/>
        <end position="28"/>
    </location>
</feature>
<evidence type="ECO:0000313" key="3">
    <source>
        <dbReference type="Proteomes" id="UP000029462"/>
    </source>
</evidence>
<keyword evidence="3" id="KW-1185">Reference proteome</keyword>
<dbReference type="EMBL" id="BBMZ01000012">
    <property type="protein sequence ID" value="GAL58728.1"/>
    <property type="molecule type" value="Genomic_DNA"/>
</dbReference>
<reference evidence="2 3" key="1">
    <citation type="submission" date="2014-09" db="EMBL/GenBank/DDBJ databases">
        <title>Whole genome shotgun sequence of Escherichia vulneris NBRC 102420.</title>
        <authorList>
            <person name="Yoshida Y."/>
            <person name="Hosoyama A."/>
            <person name="Tsuchikane K."/>
            <person name="Ohji S."/>
            <person name="Ichikawa N."/>
            <person name="Kimura A."/>
            <person name="Yamazoe A."/>
            <person name="Ezaki T."/>
            <person name="Fujita N."/>
        </authorList>
    </citation>
    <scope>NUCLEOTIDE SEQUENCE [LARGE SCALE GENOMIC DNA]</scope>
    <source>
        <strain evidence="2 3">NBRC 102420</strain>
    </source>
</reference>
<evidence type="ECO:0000256" key="1">
    <source>
        <dbReference type="SAM" id="SignalP"/>
    </source>
</evidence>
<dbReference type="Proteomes" id="UP000029462">
    <property type="component" value="Unassembled WGS sequence"/>
</dbReference>